<reference evidence="3" key="1">
    <citation type="submission" date="2018-09" db="EMBL/GenBank/DDBJ databases">
        <title>Genome sequencing of strain 2DFWR-13.</title>
        <authorList>
            <person name="Heo J."/>
            <person name="Kim S.-J."/>
            <person name="Kwon S.-W."/>
        </authorList>
    </citation>
    <scope>NUCLEOTIDE SEQUENCE [LARGE SCALE GENOMIC DNA]</scope>
    <source>
        <strain evidence="3">2DFWR-13</strain>
    </source>
</reference>
<dbReference type="OrthoDB" id="5144581at2"/>
<proteinExistence type="predicted"/>
<keyword evidence="1" id="KW-0812">Transmembrane</keyword>
<evidence type="ECO:0000313" key="3">
    <source>
        <dbReference type="Proteomes" id="UP000278886"/>
    </source>
</evidence>
<accession>A0A387BA32</accession>
<evidence type="ECO:0000313" key="2">
    <source>
        <dbReference type="EMBL" id="AYF97799.1"/>
    </source>
</evidence>
<dbReference type="RefSeq" id="WP_120762148.1">
    <property type="nucleotide sequence ID" value="NZ_CP032630.1"/>
</dbReference>
<keyword evidence="3" id="KW-1185">Reference proteome</keyword>
<keyword evidence="1" id="KW-0472">Membrane</keyword>
<keyword evidence="1" id="KW-1133">Transmembrane helix</keyword>
<dbReference type="KEGG" id="lyd:D7I47_05695"/>
<name>A0A387BA32_9MICO</name>
<sequence>MIDTDPIEELLARSAPRTTTATPELREELTRMAVASGNERRASRSRRRIAVGTGIATVALLAGAGTAAATGVIEWGPWAQDPDVVYAYSLPSGDACELRIAFDDDATGATARDIAAGIDFASAVDVEAEIARIRATSSTAGDEFGNSWDTSYGTDDYLYADPDFEYDTAVQQGVTGVLFEELNARGVDPAAQDATVASTCSIERANEG</sequence>
<dbReference type="EMBL" id="CP032630">
    <property type="protein sequence ID" value="AYF97799.1"/>
    <property type="molecule type" value="Genomic_DNA"/>
</dbReference>
<dbReference type="AlphaFoldDB" id="A0A387BA32"/>
<protein>
    <submittedName>
        <fullName evidence="2">Uncharacterized protein</fullName>
    </submittedName>
</protein>
<evidence type="ECO:0000256" key="1">
    <source>
        <dbReference type="SAM" id="Phobius"/>
    </source>
</evidence>
<organism evidence="2 3">
    <name type="scientific">Protaetiibacter intestinalis</name>
    <dbReference type="NCBI Taxonomy" id="2419774"/>
    <lineage>
        <taxon>Bacteria</taxon>
        <taxon>Bacillati</taxon>
        <taxon>Actinomycetota</taxon>
        <taxon>Actinomycetes</taxon>
        <taxon>Micrococcales</taxon>
        <taxon>Microbacteriaceae</taxon>
        <taxon>Protaetiibacter</taxon>
    </lineage>
</organism>
<gene>
    <name evidence="2" type="ORF">D7I47_05695</name>
</gene>
<dbReference type="Proteomes" id="UP000278886">
    <property type="component" value="Chromosome"/>
</dbReference>
<feature type="transmembrane region" description="Helical" evidence="1">
    <location>
        <begin position="49"/>
        <end position="73"/>
    </location>
</feature>